<dbReference type="EMBL" id="JAHKSW010000022">
    <property type="protein sequence ID" value="KAG7318345.1"/>
    <property type="molecule type" value="Genomic_DNA"/>
</dbReference>
<evidence type="ECO:0000256" key="3">
    <source>
        <dbReference type="SAM" id="SignalP"/>
    </source>
</evidence>
<feature type="region of interest" description="Disordered" evidence="1">
    <location>
        <begin position="177"/>
        <end position="204"/>
    </location>
</feature>
<evidence type="ECO:0000313" key="5">
    <source>
        <dbReference type="EMBL" id="KAG7318345.1"/>
    </source>
</evidence>
<dbReference type="GO" id="GO:0046982">
    <property type="term" value="F:protein heterodimerization activity"/>
    <property type="evidence" value="ECO:0007669"/>
    <property type="project" value="InterPro"/>
</dbReference>
<evidence type="ECO:0000313" key="6">
    <source>
        <dbReference type="Proteomes" id="UP000824219"/>
    </source>
</evidence>
<dbReference type="PROSITE" id="PS50231">
    <property type="entry name" value="RICIN_B_LECTIN"/>
    <property type="match status" value="1"/>
</dbReference>
<dbReference type="CDD" id="cd23412">
    <property type="entry name" value="beta-trefoil_Ricin_unchar"/>
    <property type="match status" value="1"/>
</dbReference>
<feature type="chain" id="PRO_5038984841" description="Ricin B lectin domain-containing protein" evidence="3">
    <location>
        <begin position="24"/>
        <end position="315"/>
    </location>
</feature>
<comment type="caution">
    <text evidence="5">The sequence shown here is derived from an EMBL/GenBank/DDBJ whole genome shotgun (WGS) entry which is preliminary data.</text>
</comment>
<dbReference type="Proteomes" id="UP000824219">
    <property type="component" value="Linkage Group LG22"/>
</dbReference>
<organism evidence="5 6">
    <name type="scientific">Hemibagrus wyckioides</name>
    <dbReference type="NCBI Taxonomy" id="337641"/>
    <lineage>
        <taxon>Eukaryota</taxon>
        <taxon>Metazoa</taxon>
        <taxon>Chordata</taxon>
        <taxon>Craniata</taxon>
        <taxon>Vertebrata</taxon>
        <taxon>Euteleostomi</taxon>
        <taxon>Actinopterygii</taxon>
        <taxon>Neopterygii</taxon>
        <taxon>Teleostei</taxon>
        <taxon>Ostariophysi</taxon>
        <taxon>Siluriformes</taxon>
        <taxon>Bagridae</taxon>
        <taxon>Hemibagrus</taxon>
    </lineage>
</organism>
<dbReference type="InterPro" id="IPR052678">
    <property type="entry name" value="OST-beta_subunit"/>
</dbReference>
<dbReference type="InterPro" id="IPR000772">
    <property type="entry name" value="Ricin_B_lectin"/>
</dbReference>
<feature type="transmembrane region" description="Helical" evidence="2">
    <location>
        <begin position="222"/>
        <end position="244"/>
    </location>
</feature>
<feature type="signal peptide" evidence="3">
    <location>
        <begin position="1"/>
        <end position="23"/>
    </location>
</feature>
<dbReference type="SUPFAM" id="SSF50370">
    <property type="entry name" value="Ricin B-like lectins"/>
    <property type="match status" value="1"/>
</dbReference>
<keyword evidence="2" id="KW-0812">Transmembrane</keyword>
<protein>
    <recommendedName>
        <fullName evidence="4">Ricin B lectin domain-containing protein</fullName>
    </recommendedName>
</protein>
<dbReference type="InterPro" id="IPR029387">
    <property type="entry name" value="OSTbeta"/>
</dbReference>
<dbReference type="SMART" id="SM00458">
    <property type="entry name" value="RICIN"/>
    <property type="match status" value="1"/>
</dbReference>
<name>A0A9D3NC42_9TELE</name>
<keyword evidence="6" id="KW-1185">Reference proteome</keyword>
<proteinExistence type="predicted"/>
<evidence type="ECO:0000256" key="2">
    <source>
        <dbReference type="SAM" id="Phobius"/>
    </source>
</evidence>
<keyword evidence="2" id="KW-1133">Transmembrane helix</keyword>
<keyword evidence="3" id="KW-0732">Signal</keyword>
<feature type="region of interest" description="Disordered" evidence="1">
    <location>
        <begin position="261"/>
        <end position="291"/>
    </location>
</feature>
<reference evidence="5 6" key="1">
    <citation type="submission" date="2021-06" db="EMBL/GenBank/DDBJ databases">
        <title>Chromosome-level genome assembly of the red-tail catfish (Hemibagrus wyckioides).</title>
        <authorList>
            <person name="Shao F."/>
        </authorList>
    </citation>
    <scope>NUCLEOTIDE SEQUENCE [LARGE SCALE GENOMIC DNA]</scope>
    <source>
        <strain evidence="5">EC202008001</strain>
        <tissue evidence="5">Blood</tissue>
    </source>
</reference>
<dbReference type="OrthoDB" id="9899510at2759"/>
<sequence>MDGHWLRICVFMLTTSFLQEVAALNLRNELLGKCVQLQDGESNEKVTLEECKPGSVFQEWQWNPETRSLRNPHTGKCLTALKMQAQGTVGLLACRAEDDETQAWSCSKKGHLTLYGKGFHLSVRYDTSDIFLSTERGKSSKWKTLNERTVCEEPPNEPKKIEPKIIAKIRLWQPQVEQDAPKPTHASHFPTVLPQSNSSSDDGDSGAFVNPFSMEYGLEWKVTMLVLSSVALVIGMVILILSIYQNRRKKTVVVLKSYTSTGEASQPGSPITNERAPLTKHPLKPPHSPSIQHGEIMVEWKDGTVTPLFDTYQTS</sequence>
<dbReference type="Pfam" id="PF15048">
    <property type="entry name" value="OSTbeta"/>
    <property type="match status" value="1"/>
</dbReference>
<dbReference type="PANTHER" id="PTHR36129:SF2">
    <property type="entry name" value="RICIN B LECTIN DOMAIN-CONTAINING PROTEIN"/>
    <property type="match status" value="1"/>
</dbReference>
<evidence type="ECO:0000259" key="4">
    <source>
        <dbReference type="SMART" id="SM00458"/>
    </source>
</evidence>
<dbReference type="Gene3D" id="2.80.10.50">
    <property type="match status" value="1"/>
</dbReference>
<gene>
    <name evidence="5" type="ORF">KOW79_018100</name>
</gene>
<evidence type="ECO:0000256" key="1">
    <source>
        <dbReference type="SAM" id="MobiDB-lite"/>
    </source>
</evidence>
<feature type="compositionally biased region" description="Polar residues" evidence="1">
    <location>
        <begin position="261"/>
        <end position="272"/>
    </location>
</feature>
<accession>A0A9D3NC42</accession>
<feature type="domain" description="Ricin B lectin" evidence="4">
    <location>
        <begin position="21"/>
        <end position="145"/>
    </location>
</feature>
<dbReference type="PANTHER" id="PTHR36129">
    <property type="entry name" value="ORGANIC SOLUTE TRANSPORTER SUBUNIT BETA-RELATED"/>
    <property type="match status" value="1"/>
</dbReference>
<dbReference type="AlphaFoldDB" id="A0A9D3NC42"/>
<dbReference type="GO" id="GO:0015721">
    <property type="term" value="P:bile acid and bile salt transport"/>
    <property type="evidence" value="ECO:0007669"/>
    <property type="project" value="InterPro"/>
</dbReference>
<dbReference type="Pfam" id="PF00652">
    <property type="entry name" value="Ricin_B_lectin"/>
    <property type="match status" value="1"/>
</dbReference>
<keyword evidence="2" id="KW-0472">Membrane</keyword>
<dbReference type="InterPro" id="IPR035992">
    <property type="entry name" value="Ricin_B-like_lectins"/>
</dbReference>
<dbReference type="GO" id="GO:0022857">
    <property type="term" value="F:transmembrane transporter activity"/>
    <property type="evidence" value="ECO:0007669"/>
    <property type="project" value="InterPro"/>
</dbReference>
<dbReference type="GO" id="GO:0005886">
    <property type="term" value="C:plasma membrane"/>
    <property type="evidence" value="ECO:0007669"/>
    <property type="project" value="InterPro"/>
</dbReference>